<proteinExistence type="predicted"/>
<comment type="caution">
    <text evidence="1">The sequence shown here is derived from an EMBL/GenBank/DDBJ whole genome shotgun (WGS) entry which is preliminary data.</text>
</comment>
<keyword evidence="2" id="KW-1185">Reference proteome</keyword>
<dbReference type="EMBL" id="JBIACK010000021">
    <property type="protein sequence ID" value="MFE8703952.1"/>
    <property type="molecule type" value="Genomic_DNA"/>
</dbReference>
<evidence type="ECO:0000313" key="2">
    <source>
        <dbReference type="Proteomes" id="UP001601059"/>
    </source>
</evidence>
<accession>A0ABW6KMJ2</accession>
<dbReference type="Proteomes" id="UP001601059">
    <property type="component" value="Unassembled WGS sequence"/>
</dbReference>
<protein>
    <submittedName>
        <fullName evidence="1">Uncharacterized protein</fullName>
    </submittedName>
</protein>
<gene>
    <name evidence="1" type="ORF">ACFYKX_25600</name>
</gene>
<reference evidence="1 2" key="1">
    <citation type="submission" date="2024-08" db="EMBL/GenBank/DDBJ databases">
        <title>Two novel Cytobacillus novel species.</title>
        <authorList>
            <person name="Liu G."/>
        </authorList>
    </citation>
    <scope>NUCLEOTIDE SEQUENCE [LARGE SCALE GENOMIC DNA]</scope>
    <source>
        <strain evidence="1 2">FJAT-54145</strain>
    </source>
</reference>
<organism evidence="1 2">
    <name type="scientific">Cytobacillus spartinae</name>
    <dbReference type="NCBI Taxonomy" id="3299023"/>
    <lineage>
        <taxon>Bacteria</taxon>
        <taxon>Bacillati</taxon>
        <taxon>Bacillota</taxon>
        <taxon>Bacilli</taxon>
        <taxon>Bacillales</taxon>
        <taxon>Bacillaceae</taxon>
        <taxon>Cytobacillus</taxon>
    </lineage>
</organism>
<evidence type="ECO:0000313" key="1">
    <source>
        <dbReference type="EMBL" id="MFE8703952.1"/>
    </source>
</evidence>
<dbReference type="RefSeq" id="WP_389364907.1">
    <property type="nucleotide sequence ID" value="NZ_JBIACK010000021.1"/>
</dbReference>
<name>A0ABW6KMJ2_9BACI</name>
<sequence length="105" mass="12026">MEHVANIILNQIRITDRWALLAWGAKNYLSMEKGVIFSISTPLYKSGVKVEITLSPLDTYNITVFRETDGQRQVLETLSDVYCDTLVEALDSLIEKDKKKEMFVL</sequence>